<name>A0A1C0ZVJ6_9BACL</name>
<evidence type="ECO:0000313" key="1">
    <source>
        <dbReference type="EMBL" id="OCT12132.1"/>
    </source>
</evidence>
<comment type="caution">
    <text evidence="1">The sequence shown here is derived from an EMBL/GenBank/DDBJ whole genome shotgun (WGS) entry which is preliminary data.</text>
</comment>
<dbReference type="Proteomes" id="UP000093309">
    <property type="component" value="Unassembled WGS sequence"/>
</dbReference>
<dbReference type="OrthoDB" id="2651428at2"/>
<sequence length="61" mass="6927">MNDEEIKALEPKYTGNEKHLTEGEAEEIIHEPNFSNEEDGDRISDIDALAVGLSYGMFRRT</sequence>
<organism evidence="1 2">
    <name type="scientific">Paenibacillus pectinilyticus</name>
    <dbReference type="NCBI Taxonomy" id="512399"/>
    <lineage>
        <taxon>Bacteria</taxon>
        <taxon>Bacillati</taxon>
        <taxon>Bacillota</taxon>
        <taxon>Bacilli</taxon>
        <taxon>Bacillales</taxon>
        <taxon>Paenibacillaceae</taxon>
        <taxon>Paenibacillus</taxon>
    </lineage>
</organism>
<dbReference type="EMBL" id="LYPC01000027">
    <property type="protein sequence ID" value="OCT12132.1"/>
    <property type="molecule type" value="Genomic_DNA"/>
</dbReference>
<proteinExistence type="predicted"/>
<protein>
    <submittedName>
        <fullName evidence="1">Uncharacterized protein</fullName>
    </submittedName>
</protein>
<reference evidence="2" key="1">
    <citation type="submission" date="2016-05" db="EMBL/GenBank/DDBJ databases">
        <title>Paenibacillus oryzae. sp. nov., isolated from the rice root.</title>
        <authorList>
            <person name="Zhang J."/>
            <person name="Zhang X."/>
        </authorList>
    </citation>
    <scope>NUCLEOTIDE SEQUENCE [LARGE SCALE GENOMIC DNA]</scope>
    <source>
        <strain evidence="2">KCTC13222</strain>
    </source>
</reference>
<keyword evidence="2" id="KW-1185">Reference proteome</keyword>
<gene>
    <name evidence="1" type="ORF">A8709_30225</name>
</gene>
<dbReference type="RefSeq" id="WP_065856136.1">
    <property type="nucleotide sequence ID" value="NZ_LYPC01000027.1"/>
</dbReference>
<dbReference type="AlphaFoldDB" id="A0A1C0ZVJ6"/>
<evidence type="ECO:0000313" key="2">
    <source>
        <dbReference type="Proteomes" id="UP000093309"/>
    </source>
</evidence>
<accession>A0A1C0ZVJ6</accession>